<feature type="transmembrane region" description="Helical" evidence="2">
    <location>
        <begin position="520"/>
        <end position="540"/>
    </location>
</feature>
<feature type="region of interest" description="Disordered" evidence="1">
    <location>
        <begin position="23"/>
        <end position="67"/>
    </location>
</feature>
<reference evidence="4 6" key="2">
    <citation type="journal article" date="2018" name="Elife">
        <title>Functional genomics of lipid metabolism in the oleaginous yeast Rhodosporidium toruloides.</title>
        <authorList>
            <person name="Coradetti S.T."/>
            <person name="Pinel D."/>
            <person name="Geiselman G."/>
            <person name="Ito M."/>
            <person name="Mondo S."/>
            <person name="Reilly M.C."/>
            <person name="Cheng Y.F."/>
            <person name="Bauer S."/>
            <person name="Grigoriev I."/>
            <person name="Gladden J.M."/>
            <person name="Simmons B.A."/>
            <person name="Brem R."/>
            <person name="Arkin A.P."/>
            <person name="Skerker J.M."/>
        </authorList>
    </citation>
    <scope>NUCLEOTIDE SEQUENCE [LARGE SCALE GENOMIC DNA]</scope>
    <source>
        <strain evidence="4 6">NBRC 0880</strain>
    </source>
</reference>
<evidence type="ECO:0000313" key="3">
    <source>
        <dbReference type="EMBL" id="CTR07460.1"/>
    </source>
</evidence>
<feature type="compositionally biased region" description="Basic residues" evidence="1">
    <location>
        <begin position="446"/>
        <end position="456"/>
    </location>
</feature>
<feature type="transmembrane region" description="Helical" evidence="2">
    <location>
        <begin position="560"/>
        <end position="580"/>
    </location>
</feature>
<proteinExistence type="predicted"/>
<dbReference type="OMA" id="SHEATWR"/>
<feature type="compositionally biased region" description="Low complexity" evidence="1">
    <location>
        <begin position="166"/>
        <end position="180"/>
    </location>
</feature>
<keyword evidence="2" id="KW-1133">Transmembrane helix</keyword>
<evidence type="ECO:0000256" key="2">
    <source>
        <dbReference type="SAM" id="Phobius"/>
    </source>
</evidence>
<feature type="compositionally biased region" description="Low complexity" evidence="1">
    <location>
        <begin position="376"/>
        <end position="391"/>
    </location>
</feature>
<keyword evidence="2" id="KW-0472">Membrane</keyword>
<evidence type="ECO:0000256" key="1">
    <source>
        <dbReference type="SAM" id="MobiDB-lite"/>
    </source>
</evidence>
<dbReference type="AlphaFoldDB" id="A0A0K3CG17"/>
<feature type="region of interest" description="Disordered" evidence="1">
    <location>
        <begin position="125"/>
        <end position="145"/>
    </location>
</feature>
<organism evidence="3 5">
    <name type="scientific">Rhodotorula toruloides</name>
    <name type="common">Yeast</name>
    <name type="synonym">Rhodosporidium toruloides</name>
    <dbReference type="NCBI Taxonomy" id="5286"/>
    <lineage>
        <taxon>Eukaryota</taxon>
        <taxon>Fungi</taxon>
        <taxon>Dikarya</taxon>
        <taxon>Basidiomycota</taxon>
        <taxon>Pucciniomycotina</taxon>
        <taxon>Microbotryomycetes</taxon>
        <taxon>Sporidiobolales</taxon>
        <taxon>Sporidiobolaceae</taxon>
        <taxon>Rhodotorula</taxon>
    </lineage>
</organism>
<reference evidence="3 5" key="1">
    <citation type="submission" date="2015-07" db="EMBL/GenBank/DDBJ databases">
        <authorList>
            <person name="Cajimat M.N.B."/>
            <person name="Milazzo M.L."/>
            <person name="Fulhorst C.F."/>
        </authorList>
    </citation>
    <scope>NUCLEOTIDE SEQUENCE [LARGE SCALE GENOMIC DNA]</scope>
    <source>
        <strain evidence="3">Single colony</strain>
    </source>
</reference>
<dbReference type="EMBL" id="LCTV02000006">
    <property type="protein sequence ID" value="PRQ74397.1"/>
    <property type="molecule type" value="Genomic_DNA"/>
</dbReference>
<evidence type="ECO:0000313" key="5">
    <source>
        <dbReference type="Proteomes" id="UP000199069"/>
    </source>
</evidence>
<gene>
    <name evidence="3" type="primary">FGENESH: predicted gene_6.243</name>
    <name evidence="4" type="ORF">AAT19DRAFT_14750</name>
    <name evidence="3" type="ORF">BN2166_0033210</name>
</gene>
<dbReference type="EMBL" id="CWKI01000006">
    <property type="protein sequence ID" value="CTR07460.1"/>
    <property type="molecule type" value="Genomic_DNA"/>
</dbReference>
<dbReference type="OrthoDB" id="3253553at2759"/>
<accession>A0A0K3CG17</accession>
<feature type="transmembrane region" description="Helical" evidence="2">
    <location>
        <begin position="338"/>
        <end position="359"/>
    </location>
</feature>
<dbReference type="Proteomes" id="UP000239560">
    <property type="component" value="Unassembled WGS sequence"/>
</dbReference>
<feature type="compositionally biased region" description="Low complexity" evidence="1">
    <location>
        <begin position="23"/>
        <end position="35"/>
    </location>
</feature>
<dbReference type="STRING" id="5286.A0A0K3CG17"/>
<feature type="transmembrane region" description="Helical" evidence="2">
    <location>
        <begin position="306"/>
        <end position="326"/>
    </location>
</feature>
<feature type="compositionally biased region" description="Basic and acidic residues" evidence="1">
    <location>
        <begin position="431"/>
        <end position="445"/>
    </location>
</feature>
<protein>
    <submittedName>
        <fullName evidence="3">Uncharacterized protein</fullName>
    </submittedName>
</protein>
<keyword evidence="2" id="KW-0812">Transmembrane</keyword>
<feature type="region of interest" description="Disordered" evidence="1">
    <location>
        <begin position="164"/>
        <end position="184"/>
    </location>
</feature>
<name>A0A0K3CG17_RHOTO</name>
<evidence type="ECO:0000313" key="6">
    <source>
        <dbReference type="Proteomes" id="UP000239560"/>
    </source>
</evidence>
<dbReference type="Proteomes" id="UP000199069">
    <property type="component" value="Unassembled WGS sequence"/>
</dbReference>
<feature type="region of interest" description="Disordered" evidence="1">
    <location>
        <begin position="431"/>
        <end position="497"/>
    </location>
</feature>
<keyword evidence="5" id="KW-1185">Reference proteome</keyword>
<feature type="compositionally biased region" description="Acidic residues" evidence="1">
    <location>
        <begin position="475"/>
        <end position="484"/>
    </location>
</feature>
<feature type="region of interest" description="Disordered" evidence="1">
    <location>
        <begin position="369"/>
        <end position="396"/>
    </location>
</feature>
<evidence type="ECO:0000313" key="4">
    <source>
        <dbReference type="EMBL" id="PRQ74397.1"/>
    </source>
</evidence>
<sequence>MHDREATEDSLVEADGLADFAAARQAGSSQASGSFRSRDTIGVTRESVRPAVYQSDGRDTDWRVASQPLNFLPQRSFDPSSSRHNDNLQSPSLHHAYTYDIYSPPALPSPAPTYSNDTPHFPLSFPSFPPSPHHPSPFARPTSSYGTPSHDAFYTAPVFLYDDPSDLPSSPPAHSSSYRDPFSHDDVVFDNDETRGDLAYALSDEREKGEWFEAAGSYQQGVGFEGVSGSRRSRQEEQTAARMEKLERKFGEQSAAHPANLSAKQRMKEARDAKRAERLEVQGATGVDDKGRLIVMGRRKRLALKWFQTGGAAVVGIGSIGASVLTHPKEEPPPSGSAPLLVLYLLPFLSLFLTTYLFLIRPLLYKRRSQQPPQPQNNLITPLLQQPQPQTSGGWCDCFGSSRRRVPRGQYHPPQINLIVDPRLMAAMQRETMDEGGRARQDGREKRRRRRRRPRSPSHERDASESSSSLGSEDDKSDSDEDDPWTAHPSSSRTNPRKSLLSHVLLDTTWRAARSWAKKVAVADAVCAVVWGGVAGWAVFGGRKCPVGGFEGYCNSYNTALAFSFLLSASFVASFALDCFDLSRTKVSPRHRQQRLRGGVV</sequence>